<dbReference type="SMART" id="SM00392">
    <property type="entry name" value="PROF"/>
    <property type="match status" value="1"/>
</dbReference>
<keyword evidence="4" id="KW-0963">Cytoplasm</keyword>
<comment type="similarity">
    <text evidence="2 7">Belongs to the profilin family.</text>
</comment>
<dbReference type="InterPro" id="IPR005455">
    <property type="entry name" value="PFN_euk"/>
</dbReference>
<dbReference type="GO" id="GO:0005856">
    <property type="term" value="C:cytoskeleton"/>
    <property type="evidence" value="ECO:0007669"/>
    <property type="project" value="UniProtKB-SubCell"/>
</dbReference>
<evidence type="ECO:0000256" key="5">
    <source>
        <dbReference type="ARBA" id="ARBA00023203"/>
    </source>
</evidence>
<dbReference type="PANTHER" id="PTHR11604">
    <property type="entry name" value="PROFILIN"/>
    <property type="match status" value="1"/>
</dbReference>
<dbReference type="Proteomes" id="UP001634394">
    <property type="component" value="Unassembled WGS sequence"/>
</dbReference>
<comment type="subunit">
    <text evidence="3">Occurs in many kinds of cells as a complex with monomeric actin in a 1:1 ratio.</text>
</comment>
<evidence type="ECO:0000256" key="6">
    <source>
        <dbReference type="ARBA" id="ARBA00023212"/>
    </source>
</evidence>
<dbReference type="PANTHER" id="PTHR11604:SF0">
    <property type="entry name" value="PROFILIN"/>
    <property type="match status" value="1"/>
</dbReference>
<evidence type="ECO:0000256" key="3">
    <source>
        <dbReference type="ARBA" id="ARBA00011583"/>
    </source>
</evidence>
<dbReference type="GO" id="GO:0003779">
    <property type="term" value="F:actin binding"/>
    <property type="evidence" value="ECO:0007669"/>
    <property type="project" value="UniProtKB-KW"/>
</dbReference>
<comment type="caution">
    <text evidence="8">The sequence shown here is derived from an EMBL/GenBank/DDBJ whole genome shotgun (WGS) entry which is preliminary data.</text>
</comment>
<dbReference type="InterPro" id="IPR048278">
    <property type="entry name" value="PFN"/>
</dbReference>
<evidence type="ECO:0000256" key="7">
    <source>
        <dbReference type="RuleBase" id="RU003909"/>
    </source>
</evidence>
<dbReference type="PRINTS" id="PR00392">
    <property type="entry name" value="PROFILIN"/>
</dbReference>
<name>A0ABD3XV10_SINWO</name>
<evidence type="ECO:0000256" key="1">
    <source>
        <dbReference type="ARBA" id="ARBA00004245"/>
    </source>
</evidence>
<keyword evidence="9" id="KW-1185">Reference proteome</keyword>
<keyword evidence="5 7" id="KW-0009">Actin-binding</keyword>
<evidence type="ECO:0000313" key="9">
    <source>
        <dbReference type="Proteomes" id="UP001634394"/>
    </source>
</evidence>
<dbReference type="AlphaFoldDB" id="A0ABD3XV10"/>
<evidence type="ECO:0000313" key="8">
    <source>
        <dbReference type="EMBL" id="KAL3890031.1"/>
    </source>
</evidence>
<reference evidence="8 9" key="1">
    <citation type="submission" date="2024-11" db="EMBL/GenBank/DDBJ databases">
        <title>Chromosome-level genome assembly of the freshwater bivalve Anodonta woodiana.</title>
        <authorList>
            <person name="Chen X."/>
        </authorList>
    </citation>
    <scope>NUCLEOTIDE SEQUENCE [LARGE SCALE GENOMIC DNA]</scope>
    <source>
        <strain evidence="8">MN2024</strain>
        <tissue evidence="8">Gills</tissue>
    </source>
</reference>
<dbReference type="InterPro" id="IPR036140">
    <property type="entry name" value="PFN_sf"/>
</dbReference>
<keyword evidence="6" id="KW-0206">Cytoskeleton</keyword>
<organism evidence="8 9">
    <name type="scientific">Sinanodonta woodiana</name>
    <name type="common">Chinese pond mussel</name>
    <name type="synonym">Anodonta woodiana</name>
    <dbReference type="NCBI Taxonomy" id="1069815"/>
    <lineage>
        <taxon>Eukaryota</taxon>
        <taxon>Metazoa</taxon>
        <taxon>Spiralia</taxon>
        <taxon>Lophotrochozoa</taxon>
        <taxon>Mollusca</taxon>
        <taxon>Bivalvia</taxon>
        <taxon>Autobranchia</taxon>
        <taxon>Heteroconchia</taxon>
        <taxon>Palaeoheterodonta</taxon>
        <taxon>Unionida</taxon>
        <taxon>Unionoidea</taxon>
        <taxon>Unionidae</taxon>
        <taxon>Unioninae</taxon>
        <taxon>Sinanodonta</taxon>
    </lineage>
</organism>
<evidence type="ECO:0000256" key="2">
    <source>
        <dbReference type="ARBA" id="ARBA00010058"/>
    </source>
</evidence>
<dbReference type="EMBL" id="JBJQND010000001">
    <property type="protein sequence ID" value="KAL3890031.1"/>
    <property type="molecule type" value="Genomic_DNA"/>
</dbReference>
<accession>A0ABD3XV10</accession>
<evidence type="ECO:0000256" key="4">
    <source>
        <dbReference type="ARBA" id="ARBA00022490"/>
    </source>
</evidence>
<sequence>MLKSGFGSKGAIYGIDGTKWATSLGFELSEDDIMTMVRGFTDPIQFYTDGIRIGGRTFTCTRSDSGLIAGRESSAGHGCVVCRCNTCLVIAVHDDGAHSEGCQEFITTLRDFLRDQDI</sequence>
<comment type="subcellular location">
    <subcellularLocation>
        <location evidence="1">Cytoplasm</location>
        <location evidence="1">Cytoskeleton</location>
    </subcellularLocation>
</comment>
<dbReference type="Gene3D" id="3.30.450.30">
    <property type="entry name" value="Dynein light chain 2a, cytoplasmic"/>
    <property type="match status" value="1"/>
</dbReference>
<dbReference type="Pfam" id="PF00235">
    <property type="entry name" value="Profilin"/>
    <property type="match status" value="1"/>
</dbReference>
<protein>
    <recommendedName>
        <fullName evidence="7">Profilin</fullName>
    </recommendedName>
</protein>
<dbReference type="SUPFAM" id="SSF55770">
    <property type="entry name" value="Profilin (actin-binding protein)"/>
    <property type="match status" value="1"/>
</dbReference>
<proteinExistence type="inferred from homology"/>
<gene>
    <name evidence="8" type="ORF">ACJMK2_002331</name>
</gene>